<evidence type="ECO:0000313" key="6">
    <source>
        <dbReference type="EMBL" id="CAD9301856.1"/>
    </source>
</evidence>
<dbReference type="Pfam" id="PF02518">
    <property type="entry name" value="HATPase_c"/>
    <property type="match status" value="1"/>
</dbReference>
<dbReference type="InterPro" id="IPR004358">
    <property type="entry name" value="Sig_transdc_His_kin-like_C"/>
</dbReference>
<dbReference type="SUPFAM" id="SSF55874">
    <property type="entry name" value="ATPase domain of HSP90 chaperone/DNA topoisomerase II/histidine kinase"/>
    <property type="match status" value="1"/>
</dbReference>
<dbReference type="SUPFAM" id="SSF52172">
    <property type="entry name" value="CheY-like"/>
    <property type="match status" value="1"/>
</dbReference>
<feature type="modified residue" description="4-aspartylphosphate" evidence="2">
    <location>
        <position position="260"/>
    </location>
</feature>
<dbReference type="EMBL" id="HBGK01042273">
    <property type="protein sequence ID" value="CAD9301856.1"/>
    <property type="molecule type" value="Transcribed_RNA"/>
</dbReference>
<accession>A0A7S1YGL3</accession>
<dbReference type="InterPro" id="IPR011006">
    <property type="entry name" value="CheY-like_superfamily"/>
</dbReference>
<dbReference type="SMART" id="SM00448">
    <property type="entry name" value="REC"/>
    <property type="match status" value="1"/>
</dbReference>
<dbReference type="PANTHER" id="PTHR43719:SF28">
    <property type="entry name" value="PEROXIDE STRESS-ACTIVATED HISTIDINE KINASE MAK1-RELATED"/>
    <property type="match status" value="1"/>
</dbReference>
<dbReference type="SMART" id="SM00387">
    <property type="entry name" value="HATPase_c"/>
    <property type="match status" value="1"/>
</dbReference>
<proteinExistence type="predicted"/>
<sequence length="371" mass="40983">MRLKQIILNLAANSSKFVEKGFIKLRAEVVTEHYQQPKRQQQKQQQRQSSKRKLDDGATTTSTTPMLQQNVYLHVEDSGPGIPAHKRDRLFARFQESLDSLNQGTGIGLCVCKNLSELMGADIYLDQEFESGFMNCPGTRFTLRLNQAPMGSGSGVGQDGTNGYSNGEIVGFHDDDDNNDGYHGTGTTSALSNGHKQQQQQEELPENLSVLFVDDDTMIRKLFSRSLKRVAPTWTIQEASNGETALRMVEKETFDLIFLDQYMASIEKQLLGTETVRLLRNNSDVDNTIICGLSANDQEEQFLDAGANGFMLKPFPCKKEALTRELLKLLQARRAMTTTSEASVLGGSGGPVMKEQCHAADDSSLSGSEIA</sequence>
<dbReference type="PRINTS" id="PR00344">
    <property type="entry name" value="BCTRLSENSOR"/>
</dbReference>
<dbReference type="InterPro" id="IPR036890">
    <property type="entry name" value="HATPase_C_sf"/>
</dbReference>
<organism evidence="6">
    <name type="scientific">Grammatophora oceanica</name>
    <dbReference type="NCBI Taxonomy" id="210454"/>
    <lineage>
        <taxon>Eukaryota</taxon>
        <taxon>Sar</taxon>
        <taxon>Stramenopiles</taxon>
        <taxon>Ochrophyta</taxon>
        <taxon>Bacillariophyta</taxon>
        <taxon>Fragilariophyceae</taxon>
        <taxon>Fragilariophycidae</taxon>
        <taxon>Rhabdonematales</taxon>
        <taxon>Grammatophoraceae</taxon>
        <taxon>Grammatophora</taxon>
    </lineage>
</organism>
<dbReference type="InterPro" id="IPR005467">
    <property type="entry name" value="His_kinase_dom"/>
</dbReference>
<dbReference type="Gene3D" id="3.30.565.10">
    <property type="entry name" value="Histidine kinase-like ATPase, C-terminal domain"/>
    <property type="match status" value="1"/>
</dbReference>
<dbReference type="InterPro" id="IPR050956">
    <property type="entry name" value="2C_system_His_kinase"/>
</dbReference>
<keyword evidence="1 2" id="KW-0597">Phosphoprotein</keyword>
<dbReference type="GO" id="GO:0016772">
    <property type="term" value="F:transferase activity, transferring phosphorus-containing groups"/>
    <property type="evidence" value="ECO:0007669"/>
    <property type="project" value="InterPro"/>
</dbReference>
<dbReference type="InterPro" id="IPR003594">
    <property type="entry name" value="HATPase_dom"/>
</dbReference>
<feature type="compositionally biased region" description="Low complexity" evidence="3">
    <location>
        <begin position="37"/>
        <end position="48"/>
    </location>
</feature>
<evidence type="ECO:0000256" key="2">
    <source>
        <dbReference type="PROSITE-ProRule" id="PRU00169"/>
    </source>
</evidence>
<evidence type="ECO:0000259" key="5">
    <source>
        <dbReference type="PROSITE" id="PS50110"/>
    </source>
</evidence>
<name>A0A7S1YGL3_9STRA</name>
<feature type="region of interest" description="Disordered" evidence="3">
    <location>
        <begin position="179"/>
        <end position="203"/>
    </location>
</feature>
<dbReference type="CDD" id="cd17546">
    <property type="entry name" value="REC_hyHK_CKI1_RcsC-like"/>
    <property type="match status" value="1"/>
</dbReference>
<protein>
    <recommendedName>
        <fullName evidence="7">Response regulatory domain-containing protein</fullName>
    </recommendedName>
</protein>
<gene>
    <name evidence="6" type="ORF">GOCE00092_LOCUS22155</name>
</gene>
<reference evidence="6" key="1">
    <citation type="submission" date="2021-01" db="EMBL/GenBank/DDBJ databases">
        <authorList>
            <person name="Corre E."/>
            <person name="Pelletier E."/>
            <person name="Niang G."/>
            <person name="Scheremetjew M."/>
            <person name="Finn R."/>
            <person name="Kale V."/>
            <person name="Holt S."/>
            <person name="Cochrane G."/>
            <person name="Meng A."/>
            <person name="Brown T."/>
            <person name="Cohen L."/>
        </authorList>
    </citation>
    <scope>NUCLEOTIDE SEQUENCE</scope>
    <source>
        <strain evidence="6">CCMP 410</strain>
    </source>
</reference>
<dbReference type="InterPro" id="IPR001789">
    <property type="entry name" value="Sig_transdc_resp-reg_receiver"/>
</dbReference>
<dbReference type="PROSITE" id="PS50110">
    <property type="entry name" value="RESPONSE_REGULATORY"/>
    <property type="match status" value="1"/>
</dbReference>
<dbReference type="PANTHER" id="PTHR43719">
    <property type="entry name" value="TWO-COMPONENT HISTIDINE KINASE"/>
    <property type="match status" value="1"/>
</dbReference>
<dbReference type="Gene3D" id="3.40.50.2300">
    <property type="match status" value="1"/>
</dbReference>
<evidence type="ECO:0000256" key="3">
    <source>
        <dbReference type="SAM" id="MobiDB-lite"/>
    </source>
</evidence>
<feature type="domain" description="Response regulatory" evidence="5">
    <location>
        <begin position="209"/>
        <end position="328"/>
    </location>
</feature>
<evidence type="ECO:0000256" key="1">
    <source>
        <dbReference type="ARBA" id="ARBA00022553"/>
    </source>
</evidence>
<evidence type="ECO:0008006" key="7">
    <source>
        <dbReference type="Google" id="ProtNLM"/>
    </source>
</evidence>
<dbReference type="AlphaFoldDB" id="A0A7S1YGL3"/>
<feature type="compositionally biased region" description="Polar residues" evidence="3">
    <location>
        <begin position="185"/>
        <end position="196"/>
    </location>
</feature>
<feature type="domain" description="Histidine kinase" evidence="4">
    <location>
        <begin position="1"/>
        <end position="149"/>
    </location>
</feature>
<dbReference type="Pfam" id="PF00072">
    <property type="entry name" value="Response_reg"/>
    <property type="match status" value="1"/>
</dbReference>
<dbReference type="GO" id="GO:0000160">
    <property type="term" value="P:phosphorelay signal transduction system"/>
    <property type="evidence" value="ECO:0007669"/>
    <property type="project" value="InterPro"/>
</dbReference>
<evidence type="ECO:0000259" key="4">
    <source>
        <dbReference type="PROSITE" id="PS50109"/>
    </source>
</evidence>
<feature type="region of interest" description="Disordered" evidence="3">
    <location>
        <begin position="33"/>
        <end position="65"/>
    </location>
</feature>
<dbReference type="PROSITE" id="PS50109">
    <property type="entry name" value="HIS_KIN"/>
    <property type="match status" value="1"/>
</dbReference>